<evidence type="ECO:0000256" key="1">
    <source>
        <dbReference type="ARBA" id="ARBA00022729"/>
    </source>
</evidence>
<feature type="chain" id="PRO_5024886629" description="MD-2-related lipid-recognition domain-containing protein" evidence="2">
    <location>
        <begin position="20"/>
        <end position="184"/>
    </location>
</feature>
<dbReference type="EMBL" id="CAACVG010006338">
    <property type="protein sequence ID" value="VEN40102.1"/>
    <property type="molecule type" value="Genomic_DNA"/>
</dbReference>
<accession>A0A653BWT3</accession>
<dbReference type="AlphaFoldDB" id="A0A653BWT3"/>
<evidence type="ECO:0000313" key="3">
    <source>
        <dbReference type="EMBL" id="VEN40102.1"/>
    </source>
</evidence>
<feature type="signal peptide" evidence="2">
    <location>
        <begin position="1"/>
        <end position="19"/>
    </location>
</feature>
<organism evidence="3 4">
    <name type="scientific">Callosobruchus maculatus</name>
    <name type="common">Southern cowpea weevil</name>
    <name type="synonym">Pulse bruchid</name>
    <dbReference type="NCBI Taxonomy" id="64391"/>
    <lineage>
        <taxon>Eukaryota</taxon>
        <taxon>Metazoa</taxon>
        <taxon>Ecdysozoa</taxon>
        <taxon>Arthropoda</taxon>
        <taxon>Hexapoda</taxon>
        <taxon>Insecta</taxon>
        <taxon>Pterygota</taxon>
        <taxon>Neoptera</taxon>
        <taxon>Endopterygota</taxon>
        <taxon>Coleoptera</taxon>
        <taxon>Polyphaga</taxon>
        <taxon>Cucujiformia</taxon>
        <taxon>Chrysomeloidea</taxon>
        <taxon>Chrysomelidae</taxon>
        <taxon>Bruchinae</taxon>
        <taxon>Bruchini</taxon>
        <taxon>Callosobruchus</taxon>
    </lineage>
</organism>
<dbReference type="OrthoDB" id="6732293at2759"/>
<evidence type="ECO:0000256" key="2">
    <source>
        <dbReference type="SAM" id="SignalP"/>
    </source>
</evidence>
<proteinExistence type="predicted"/>
<evidence type="ECO:0000313" key="4">
    <source>
        <dbReference type="Proteomes" id="UP000410492"/>
    </source>
</evidence>
<dbReference type="InterPro" id="IPR036846">
    <property type="entry name" value="GM2-AP_sf"/>
</dbReference>
<keyword evidence="1 2" id="KW-0732">Signal</keyword>
<reference evidence="3 4" key="1">
    <citation type="submission" date="2019-01" db="EMBL/GenBank/DDBJ databases">
        <authorList>
            <person name="Sayadi A."/>
        </authorList>
    </citation>
    <scope>NUCLEOTIDE SEQUENCE [LARGE SCALE GENOMIC DNA]</scope>
</reference>
<gene>
    <name evidence="3" type="ORF">CALMAC_LOCUS4388</name>
</gene>
<keyword evidence="4" id="KW-1185">Reference proteome</keyword>
<sequence length="184" mass="21085">MKFLYVLFVTIWRFQLWECSFDAAIPASSTELIVTAVYPCEGVDPIAYYEIDFKDDGNEKWLEFMLQTDSPIDSTFTANVIVDQWQNGAWEDKIYNTDGNMCEMRDTFAAKAWKKLVEVTEPTTDAEGCNIQPGTYTSKKFQMESSDINIPSMLFGTFRVKGEVYNGENELFACAMLELECNQK</sequence>
<protein>
    <recommendedName>
        <fullName evidence="5">MD-2-related lipid-recognition domain-containing protein</fullName>
    </recommendedName>
</protein>
<dbReference type="Gene3D" id="2.70.220.10">
    <property type="entry name" value="Ganglioside GM2 activator"/>
    <property type="match status" value="1"/>
</dbReference>
<dbReference type="Proteomes" id="UP000410492">
    <property type="component" value="Unassembled WGS sequence"/>
</dbReference>
<name>A0A653BWT3_CALMS</name>
<evidence type="ECO:0008006" key="5">
    <source>
        <dbReference type="Google" id="ProtNLM"/>
    </source>
</evidence>